<gene>
    <name evidence="8" type="ORF">SAMN05421770_1011014</name>
</gene>
<comment type="function">
    <text evidence="5 6">Structural component of flagellum, the bacterial motility apparatus. Part of the rod structure of flagellar basal body.</text>
</comment>
<keyword evidence="9" id="KW-1185">Reference proteome</keyword>
<evidence type="ECO:0000256" key="2">
    <source>
        <dbReference type="ARBA" id="ARBA00009677"/>
    </source>
</evidence>
<comment type="similarity">
    <text evidence="2 6">Belongs to the flagella basal body rod proteins family.</text>
</comment>
<name>A0A239EJI1_9BACT</name>
<keyword evidence="8" id="KW-0966">Cell projection</keyword>
<dbReference type="GO" id="GO:0071973">
    <property type="term" value="P:bacterial-type flagellum-dependent cell motility"/>
    <property type="evidence" value="ECO:0007669"/>
    <property type="project" value="InterPro"/>
</dbReference>
<comment type="subcellular location">
    <subcellularLocation>
        <location evidence="1 6">Bacterial flagellum basal body</location>
    </subcellularLocation>
</comment>
<dbReference type="Pfam" id="PF00460">
    <property type="entry name" value="Flg_bb_rod"/>
    <property type="match status" value="1"/>
</dbReference>
<dbReference type="RefSeq" id="WP_089407256.1">
    <property type="nucleotide sequence ID" value="NZ_FZOU01000001.1"/>
</dbReference>
<evidence type="ECO:0000256" key="6">
    <source>
        <dbReference type="PIRNR" id="PIRNR002889"/>
    </source>
</evidence>
<reference evidence="8 9" key="1">
    <citation type="submission" date="2017-06" db="EMBL/GenBank/DDBJ databases">
        <authorList>
            <person name="Kim H.J."/>
            <person name="Triplett B.A."/>
        </authorList>
    </citation>
    <scope>NUCLEOTIDE SEQUENCE [LARGE SCALE GENOMIC DNA]</scope>
    <source>
        <strain evidence="8 9">DSM 18704</strain>
    </source>
</reference>
<dbReference type="GO" id="GO:0030694">
    <property type="term" value="C:bacterial-type flagellum basal body, rod"/>
    <property type="evidence" value="ECO:0007669"/>
    <property type="project" value="InterPro"/>
</dbReference>
<dbReference type="InterPro" id="IPR006300">
    <property type="entry name" value="FlgB"/>
</dbReference>
<dbReference type="EMBL" id="FZOU01000001">
    <property type="protein sequence ID" value="SNS44787.1"/>
    <property type="molecule type" value="Genomic_DNA"/>
</dbReference>
<feature type="domain" description="Flagellar basal body rod protein N-terminal" evidence="7">
    <location>
        <begin position="19"/>
        <end position="38"/>
    </location>
</feature>
<dbReference type="Proteomes" id="UP000198356">
    <property type="component" value="Unassembled WGS sequence"/>
</dbReference>
<keyword evidence="8" id="KW-0282">Flagellum</keyword>
<dbReference type="OrthoDB" id="9792068at2"/>
<evidence type="ECO:0000313" key="8">
    <source>
        <dbReference type="EMBL" id="SNS44787.1"/>
    </source>
</evidence>
<evidence type="ECO:0000256" key="5">
    <source>
        <dbReference type="ARBA" id="ARBA00024934"/>
    </source>
</evidence>
<keyword evidence="8" id="KW-0969">Cilium</keyword>
<accession>A0A239EJI1</accession>
<evidence type="ECO:0000313" key="9">
    <source>
        <dbReference type="Proteomes" id="UP000198356"/>
    </source>
</evidence>
<evidence type="ECO:0000256" key="4">
    <source>
        <dbReference type="ARBA" id="ARBA00023143"/>
    </source>
</evidence>
<keyword evidence="4 6" id="KW-0975">Bacterial flagellum</keyword>
<dbReference type="AlphaFoldDB" id="A0A239EJI1"/>
<dbReference type="PIRSF" id="PIRSF002889">
    <property type="entry name" value="Rod_FlgB"/>
    <property type="match status" value="1"/>
</dbReference>
<comment type="subunit">
    <text evidence="6">The basal body constitutes a major portion of the flagellar organelle and consists of a number of rings mounted on a central rod.</text>
</comment>
<proteinExistence type="inferred from homology"/>
<evidence type="ECO:0000259" key="7">
    <source>
        <dbReference type="Pfam" id="PF00460"/>
    </source>
</evidence>
<evidence type="ECO:0000256" key="3">
    <source>
        <dbReference type="ARBA" id="ARBA00014376"/>
    </source>
</evidence>
<sequence>MQIGTAMSDVLGKYLDLTADQMKLTAGNLANIDTPGFKTQGFDFEKEFANAMQTSGSTMEDPEVSEVDGLVARPDGNTVSMDRESMQLAKSQLQFRAASMLLKGEFSQIMSAIRVDAK</sequence>
<dbReference type="InterPro" id="IPR001444">
    <property type="entry name" value="Flag_bb_rod_N"/>
</dbReference>
<protein>
    <recommendedName>
        <fullName evidence="3 6">Flagellar basal body rod protein FlgB</fullName>
    </recommendedName>
</protein>
<organism evidence="8 9">
    <name type="scientific">Granulicella rosea</name>
    <dbReference type="NCBI Taxonomy" id="474952"/>
    <lineage>
        <taxon>Bacteria</taxon>
        <taxon>Pseudomonadati</taxon>
        <taxon>Acidobacteriota</taxon>
        <taxon>Terriglobia</taxon>
        <taxon>Terriglobales</taxon>
        <taxon>Acidobacteriaceae</taxon>
        <taxon>Granulicella</taxon>
    </lineage>
</organism>
<evidence type="ECO:0000256" key="1">
    <source>
        <dbReference type="ARBA" id="ARBA00004117"/>
    </source>
</evidence>